<dbReference type="Proteomes" id="UP000824161">
    <property type="component" value="Unassembled WGS sequence"/>
</dbReference>
<comment type="caution">
    <text evidence="7">The sequence shown here is derived from an EMBL/GenBank/DDBJ whole genome shotgun (WGS) entry which is preliminary data.</text>
</comment>
<keyword evidence="3 5" id="KW-1133">Transmembrane helix</keyword>
<dbReference type="InterPro" id="IPR010920">
    <property type="entry name" value="LSM_dom_sf"/>
</dbReference>
<dbReference type="InterPro" id="IPR006685">
    <property type="entry name" value="MscS_channel_2nd"/>
</dbReference>
<proteinExistence type="predicted"/>
<keyword evidence="2 5" id="KW-0812">Transmembrane</keyword>
<evidence type="ECO:0000313" key="8">
    <source>
        <dbReference type="Proteomes" id="UP000824161"/>
    </source>
</evidence>
<name>A0A9D1H9C4_9FLAO</name>
<dbReference type="InterPro" id="IPR030192">
    <property type="entry name" value="YbdG"/>
</dbReference>
<organism evidence="7 8">
    <name type="scientific">Candidatus Merdimorpha stercoravium</name>
    <dbReference type="NCBI Taxonomy" id="2840863"/>
    <lineage>
        <taxon>Bacteria</taxon>
        <taxon>Pseudomonadati</taxon>
        <taxon>Bacteroidota</taxon>
        <taxon>Flavobacteriia</taxon>
        <taxon>Flavobacteriales</taxon>
        <taxon>Candidatus Merdimorpha</taxon>
    </lineage>
</organism>
<evidence type="ECO:0000256" key="2">
    <source>
        <dbReference type="ARBA" id="ARBA00022692"/>
    </source>
</evidence>
<feature type="transmembrane region" description="Helical" evidence="5">
    <location>
        <begin position="137"/>
        <end position="157"/>
    </location>
</feature>
<dbReference type="GO" id="GO:0005886">
    <property type="term" value="C:plasma membrane"/>
    <property type="evidence" value="ECO:0007669"/>
    <property type="project" value="TreeGrafter"/>
</dbReference>
<evidence type="ECO:0000256" key="5">
    <source>
        <dbReference type="SAM" id="Phobius"/>
    </source>
</evidence>
<dbReference type="Gene3D" id="2.30.30.60">
    <property type="match status" value="1"/>
</dbReference>
<keyword evidence="4 5" id="KW-0472">Membrane</keyword>
<evidence type="ECO:0000313" key="7">
    <source>
        <dbReference type="EMBL" id="HIT97856.1"/>
    </source>
</evidence>
<accession>A0A9D1H9C4</accession>
<feature type="transmembrane region" description="Helical" evidence="5">
    <location>
        <begin position="101"/>
        <end position="117"/>
    </location>
</feature>
<reference evidence="7" key="1">
    <citation type="submission" date="2020-10" db="EMBL/GenBank/DDBJ databases">
        <authorList>
            <person name="Gilroy R."/>
        </authorList>
    </citation>
    <scope>NUCLEOTIDE SEQUENCE</scope>
    <source>
        <strain evidence="7">1383</strain>
    </source>
</reference>
<evidence type="ECO:0000256" key="3">
    <source>
        <dbReference type="ARBA" id="ARBA00022989"/>
    </source>
</evidence>
<dbReference type="GO" id="GO:0071470">
    <property type="term" value="P:cellular response to osmotic stress"/>
    <property type="evidence" value="ECO:0007669"/>
    <property type="project" value="InterPro"/>
</dbReference>
<feature type="transmembrane region" description="Helical" evidence="5">
    <location>
        <begin position="20"/>
        <end position="41"/>
    </location>
</feature>
<dbReference type="PANTHER" id="PTHR30414">
    <property type="entry name" value="MINICONDUCTANCE MECHANOSENSITIVE CHANNEL YBDG"/>
    <property type="match status" value="1"/>
</dbReference>
<reference evidence="7" key="2">
    <citation type="journal article" date="2021" name="PeerJ">
        <title>Extensive microbial diversity within the chicken gut microbiome revealed by metagenomics and culture.</title>
        <authorList>
            <person name="Gilroy R."/>
            <person name="Ravi A."/>
            <person name="Getino M."/>
            <person name="Pursley I."/>
            <person name="Horton D.L."/>
            <person name="Alikhan N.F."/>
            <person name="Baker D."/>
            <person name="Gharbi K."/>
            <person name="Hall N."/>
            <person name="Watson M."/>
            <person name="Adriaenssens E.M."/>
            <person name="Foster-Nyarko E."/>
            <person name="Jarju S."/>
            <person name="Secka A."/>
            <person name="Antonio M."/>
            <person name="Oren A."/>
            <person name="Chaudhuri R.R."/>
            <person name="La Ragione R."/>
            <person name="Hildebrand F."/>
            <person name="Pallen M.J."/>
        </authorList>
    </citation>
    <scope>NUCLEOTIDE SEQUENCE</scope>
    <source>
        <strain evidence="7">1383</strain>
    </source>
</reference>
<evidence type="ECO:0000256" key="1">
    <source>
        <dbReference type="ARBA" id="ARBA00004370"/>
    </source>
</evidence>
<dbReference type="GO" id="GO:0008381">
    <property type="term" value="F:mechanosensitive monoatomic ion channel activity"/>
    <property type="evidence" value="ECO:0007669"/>
    <property type="project" value="InterPro"/>
</dbReference>
<feature type="domain" description="Mechanosensitive ion channel MscS" evidence="6">
    <location>
        <begin position="183"/>
        <end position="251"/>
    </location>
</feature>
<dbReference type="PANTHER" id="PTHR30414:SF0">
    <property type="entry name" value="MINICONDUCTANCE MECHANOSENSITIVE CHANNEL YBDG"/>
    <property type="match status" value="1"/>
</dbReference>
<gene>
    <name evidence="7" type="ORF">IAC44_03360</name>
</gene>
<dbReference type="AlphaFoldDB" id="A0A9D1H9C4"/>
<dbReference type="Pfam" id="PF00924">
    <property type="entry name" value="MS_channel_2nd"/>
    <property type="match status" value="1"/>
</dbReference>
<dbReference type="EMBL" id="DVLY01000079">
    <property type="protein sequence ID" value="HIT97856.1"/>
    <property type="molecule type" value="Genomic_DNA"/>
</dbReference>
<evidence type="ECO:0000259" key="6">
    <source>
        <dbReference type="Pfam" id="PF00924"/>
    </source>
</evidence>
<protein>
    <submittedName>
        <fullName evidence="7">Mechanosensitive ion channel</fullName>
    </submittedName>
</protein>
<comment type="subcellular location">
    <subcellularLocation>
        <location evidence="1">Membrane</location>
    </subcellularLocation>
</comment>
<feature type="transmembrane region" description="Helical" evidence="5">
    <location>
        <begin position="69"/>
        <end position="89"/>
    </location>
</feature>
<feature type="transmembrane region" description="Helical" evidence="5">
    <location>
        <begin position="163"/>
        <end position="181"/>
    </location>
</feature>
<dbReference type="SUPFAM" id="SSF50182">
    <property type="entry name" value="Sm-like ribonucleoproteins"/>
    <property type="match status" value="1"/>
</dbReference>
<sequence>MDITQILHDWGLQSERLIDFLSTLITLAIIALCAWLSYFLVKKWIGRFILWMVHRTRFRWDSLMFDRTFFSRLGLLVAPNVVLVGLSWIKWEKMYLVERFVGAWIVLAAVMLIMAVLNGLERIYQSYPISKDRPIKVFVQSVMIFFWCAGLIVIVGIFTRESVSTLLAGLTAFAAVLMLIFKDSIMGFVAGIQLGANNMVSIGDWITLSDAGADGTVIDINLTSVKVRNWDMTITTIPTYKLVSDSFINWRGMEESQGRRIKRSIYIDVTSIHYLTPEEIDALAQSDLLKDYIRNKQAELQAYNAQHENPLDQIRMTNVGAFREYLELWLAHRPDINTQMTHMVRQLQPGPTGLPLEIYCFSAQQEWVRYEQIQSDIFDHILAIVGQFNLRIFQYSDAPD</sequence>
<dbReference type="InterPro" id="IPR023408">
    <property type="entry name" value="MscS_beta-dom_sf"/>
</dbReference>
<evidence type="ECO:0000256" key="4">
    <source>
        <dbReference type="ARBA" id="ARBA00023136"/>
    </source>
</evidence>